<dbReference type="GO" id="GO:0003723">
    <property type="term" value="F:RNA binding"/>
    <property type="evidence" value="ECO:0007669"/>
    <property type="project" value="InterPro"/>
</dbReference>
<dbReference type="InterPro" id="IPR020095">
    <property type="entry name" value="PsdUridine_synth_TruA_C"/>
</dbReference>
<dbReference type="FunFam" id="3.30.70.580:FF:000001">
    <property type="entry name" value="tRNA pseudouridine synthase A"/>
    <property type="match status" value="1"/>
</dbReference>
<dbReference type="RefSeq" id="WP_055062698.1">
    <property type="nucleotide sequence ID" value="NZ_CVRQ01000056.1"/>
</dbReference>
<dbReference type="Gene3D" id="3.30.70.660">
    <property type="entry name" value="Pseudouridine synthase I, catalytic domain, C-terminal subdomain"/>
    <property type="match status" value="1"/>
</dbReference>
<feature type="binding site" evidence="4 6">
    <location>
        <position position="115"/>
    </location>
    <ligand>
        <name>substrate</name>
    </ligand>
</feature>
<evidence type="ECO:0000313" key="10">
    <source>
        <dbReference type="Proteomes" id="UP000049472"/>
    </source>
</evidence>
<dbReference type="NCBIfam" id="TIGR00071">
    <property type="entry name" value="hisT_truA"/>
    <property type="match status" value="1"/>
</dbReference>
<protein>
    <recommendedName>
        <fullName evidence="4">tRNA pseudouridine synthase A</fullName>
        <ecNumber evidence="4">5.4.99.12</ecNumber>
    </recommendedName>
    <alternativeName>
        <fullName evidence="4">tRNA pseudouridine(38-40) synthase</fullName>
    </alternativeName>
    <alternativeName>
        <fullName evidence="4">tRNA pseudouridylate synthase I</fullName>
    </alternativeName>
    <alternativeName>
        <fullName evidence="4">tRNA-uridine isomerase I</fullName>
    </alternativeName>
</protein>
<dbReference type="HAMAP" id="MF_00171">
    <property type="entry name" value="TruA"/>
    <property type="match status" value="1"/>
</dbReference>
<comment type="function">
    <text evidence="4">Formation of pseudouridine at positions 38, 39 and 40 in the anticodon stem and loop of transfer RNAs.</text>
</comment>
<comment type="catalytic activity">
    <reaction evidence="4 7">
        <text>uridine(38/39/40) in tRNA = pseudouridine(38/39/40) in tRNA</text>
        <dbReference type="Rhea" id="RHEA:22376"/>
        <dbReference type="Rhea" id="RHEA-COMP:10085"/>
        <dbReference type="Rhea" id="RHEA-COMP:10087"/>
        <dbReference type="ChEBI" id="CHEBI:65314"/>
        <dbReference type="ChEBI" id="CHEBI:65315"/>
        <dbReference type="EC" id="5.4.99.12"/>
    </reaction>
</comment>
<dbReference type="InterPro" id="IPR001406">
    <property type="entry name" value="PsdUridine_synth_TruA"/>
</dbReference>
<gene>
    <name evidence="4" type="primary">truA</name>
    <name evidence="9" type="ORF">T1815_28291</name>
</gene>
<evidence type="ECO:0000256" key="3">
    <source>
        <dbReference type="ARBA" id="ARBA00023235"/>
    </source>
</evidence>
<organism evidence="9 10">
    <name type="scientific">Agathobacter rectalis</name>
    <dbReference type="NCBI Taxonomy" id="39491"/>
    <lineage>
        <taxon>Bacteria</taxon>
        <taxon>Bacillati</taxon>
        <taxon>Bacillota</taxon>
        <taxon>Clostridia</taxon>
        <taxon>Lachnospirales</taxon>
        <taxon>Lachnospiraceae</taxon>
        <taxon>Agathobacter</taxon>
    </lineage>
</organism>
<proteinExistence type="inferred from homology"/>
<dbReference type="Proteomes" id="UP000049472">
    <property type="component" value="Unassembled WGS sequence"/>
</dbReference>
<feature type="domain" description="Pseudouridine synthase I TruA alpha/beta" evidence="8">
    <location>
        <begin position="11"/>
        <end position="109"/>
    </location>
</feature>
<keyword evidence="3 4" id="KW-0413">Isomerase</keyword>
<keyword evidence="10" id="KW-1185">Reference proteome</keyword>
<dbReference type="GO" id="GO:0160147">
    <property type="term" value="F:tRNA pseudouridine(38-40) synthase activity"/>
    <property type="evidence" value="ECO:0007669"/>
    <property type="project" value="UniProtKB-EC"/>
</dbReference>
<dbReference type="PIRSF" id="PIRSF001430">
    <property type="entry name" value="tRNA_psdUrid_synth"/>
    <property type="match status" value="1"/>
</dbReference>
<dbReference type="Gene3D" id="3.30.70.580">
    <property type="entry name" value="Pseudouridine synthase I, catalytic domain, N-terminal subdomain"/>
    <property type="match status" value="1"/>
</dbReference>
<reference evidence="10" key="1">
    <citation type="submission" date="2015-05" db="EMBL/GenBank/DDBJ databases">
        <authorList>
            <consortium name="Pathogen Informatics"/>
        </authorList>
    </citation>
    <scope>NUCLEOTIDE SEQUENCE [LARGE SCALE GENOMIC DNA]</scope>
    <source>
        <strain evidence="10">T1-815</strain>
    </source>
</reference>
<evidence type="ECO:0000313" key="9">
    <source>
        <dbReference type="EMBL" id="CRL41892.1"/>
    </source>
</evidence>
<dbReference type="InterPro" id="IPR020097">
    <property type="entry name" value="PsdUridine_synth_TruA_a/b_dom"/>
</dbReference>
<dbReference type="Pfam" id="PF01416">
    <property type="entry name" value="PseudoU_synth_1"/>
    <property type="match status" value="2"/>
</dbReference>
<dbReference type="EMBL" id="CVRQ01000056">
    <property type="protein sequence ID" value="CRL41892.1"/>
    <property type="molecule type" value="Genomic_DNA"/>
</dbReference>
<dbReference type="GO" id="GO:0031119">
    <property type="term" value="P:tRNA pseudouridine synthesis"/>
    <property type="evidence" value="ECO:0007669"/>
    <property type="project" value="UniProtKB-UniRule"/>
</dbReference>
<sequence length="254" mass="28488">MNTETQNYKIIVAYDGTRYKGWQVQKSTDDTIQGKLQHVLSTLAGKPVEVIGSGRTDAGVHAVGQVASFHMPKHFSKDEIFIWLNEHLPEDIAVTDILNVSDRFHARYNAVSKTYVYTIHTGIVSDVFRRKYVYDYDKPLDIDRMKKAAAYLLGEHDFKAFCGNKHMKKSTVRTIFSIDIEKTGADIVISYTGDGFLQNMIRIITGTLIEVGDGRKNPDAVMEILASKDRAQAGYTAPACGLRLERVDYGKVVC</sequence>
<dbReference type="SUPFAM" id="SSF55120">
    <property type="entry name" value="Pseudouridine synthase"/>
    <property type="match status" value="1"/>
</dbReference>
<accession>A0A0M6WVW5</accession>
<dbReference type="AlphaFoldDB" id="A0A0M6WVW5"/>
<keyword evidence="2 4" id="KW-0819">tRNA processing</keyword>
<name>A0A0M6WVW5_9FIRM</name>
<comment type="caution">
    <text evidence="4">Lacks conserved residue(s) required for the propagation of feature annotation.</text>
</comment>
<comment type="similarity">
    <text evidence="1 4 7">Belongs to the tRNA pseudouridine synthase TruA family.</text>
</comment>
<dbReference type="InterPro" id="IPR020103">
    <property type="entry name" value="PsdUridine_synth_cat_dom_sf"/>
</dbReference>
<evidence type="ECO:0000259" key="8">
    <source>
        <dbReference type="Pfam" id="PF01416"/>
    </source>
</evidence>
<dbReference type="PANTHER" id="PTHR11142">
    <property type="entry name" value="PSEUDOURIDYLATE SYNTHASE"/>
    <property type="match status" value="1"/>
</dbReference>
<evidence type="ECO:0000256" key="1">
    <source>
        <dbReference type="ARBA" id="ARBA00009375"/>
    </source>
</evidence>
<dbReference type="PANTHER" id="PTHR11142:SF22">
    <property type="entry name" value="TRNA PSEUDOURIDINE SYNTHASE A 2"/>
    <property type="match status" value="1"/>
</dbReference>
<dbReference type="EC" id="5.4.99.12" evidence="4"/>
<evidence type="ECO:0000256" key="5">
    <source>
        <dbReference type="PIRSR" id="PIRSR001430-1"/>
    </source>
</evidence>
<comment type="subunit">
    <text evidence="4">Homodimer.</text>
</comment>
<evidence type="ECO:0000256" key="2">
    <source>
        <dbReference type="ARBA" id="ARBA00022694"/>
    </source>
</evidence>
<dbReference type="InterPro" id="IPR020094">
    <property type="entry name" value="TruA/RsuA/RluB/E/F_N"/>
</dbReference>
<evidence type="ECO:0000256" key="6">
    <source>
        <dbReference type="PIRSR" id="PIRSR001430-2"/>
    </source>
</evidence>
<evidence type="ECO:0000256" key="7">
    <source>
        <dbReference type="RuleBase" id="RU003792"/>
    </source>
</evidence>
<feature type="domain" description="Pseudouridine synthase I TruA alpha/beta" evidence="8">
    <location>
        <begin position="148"/>
        <end position="249"/>
    </location>
</feature>
<evidence type="ECO:0000256" key="4">
    <source>
        <dbReference type="HAMAP-Rule" id="MF_00171"/>
    </source>
</evidence>
<dbReference type="CDD" id="cd02570">
    <property type="entry name" value="PseudoU_synth_EcTruA"/>
    <property type="match status" value="1"/>
</dbReference>
<feature type="active site" description="Nucleophile" evidence="4 5">
    <location>
        <position position="57"/>
    </location>
</feature>